<dbReference type="PANTHER" id="PTHR10996">
    <property type="entry name" value="2-HYDROXYACID DEHYDROGENASE-RELATED"/>
    <property type="match status" value="1"/>
</dbReference>
<gene>
    <name evidence="4" type="ORF">FRX94_02765</name>
</gene>
<keyword evidence="2" id="KW-0520">NAD</keyword>
<dbReference type="InterPro" id="IPR036291">
    <property type="entry name" value="NAD(P)-bd_dom_sf"/>
</dbReference>
<dbReference type="GO" id="GO:0016618">
    <property type="term" value="F:hydroxypyruvate reductase [NAD(P)H] activity"/>
    <property type="evidence" value="ECO:0007669"/>
    <property type="project" value="TreeGrafter"/>
</dbReference>
<evidence type="ECO:0000256" key="2">
    <source>
        <dbReference type="ARBA" id="ARBA00023027"/>
    </source>
</evidence>
<dbReference type="GO" id="GO:0005829">
    <property type="term" value="C:cytosol"/>
    <property type="evidence" value="ECO:0007669"/>
    <property type="project" value="TreeGrafter"/>
</dbReference>
<dbReference type="InterPro" id="IPR029753">
    <property type="entry name" value="D-isomer_DH_CS"/>
</dbReference>
<proteinExistence type="predicted"/>
<keyword evidence="5" id="KW-1185">Reference proteome</keyword>
<dbReference type="Pfam" id="PF02826">
    <property type="entry name" value="2-Hacid_dh_C"/>
    <property type="match status" value="1"/>
</dbReference>
<dbReference type="AlphaFoldDB" id="A0A5C5URX1"/>
<evidence type="ECO:0000313" key="5">
    <source>
        <dbReference type="Proteomes" id="UP000320791"/>
    </source>
</evidence>
<dbReference type="InterPro" id="IPR050223">
    <property type="entry name" value="D-isomer_2-hydroxyacid_DH"/>
</dbReference>
<keyword evidence="1" id="KW-0560">Oxidoreductase</keyword>
<dbReference type="CDD" id="cd12159">
    <property type="entry name" value="2-Hacid_dh_2"/>
    <property type="match status" value="1"/>
</dbReference>
<feature type="domain" description="D-isomer specific 2-hydroxyacid dehydrogenase NAD-binding" evidence="3">
    <location>
        <begin position="100"/>
        <end position="254"/>
    </location>
</feature>
<evidence type="ECO:0000256" key="1">
    <source>
        <dbReference type="ARBA" id="ARBA00023002"/>
    </source>
</evidence>
<accession>A0A5C5URX1</accession>
<dbReference type="GO" id="GO:0051287">
    <property type="term" value="F:NAD binding"/>
    <property type="evidence" value="ECO:0007669"/>
    <property type="project" value="InterPro"/>
</dbReference>
<dbReference type="GO" id="GO:0030267">
    <property type="term" value="F:glyoxylate reductase (NADPH) activity"/>
    <property type="evidence" value="ECO:0007669"/>
    <property type="project" value="TreeGrafter"/>
</dbReference>
<protein>
    <submittedName>
        <fullName evidence="4">Dihydrofolate reductase</fullName>
    </submittedName>
</protein>
<dbReference type="OrthoDB" id="4324715at2"/>
<comment type="caution">
    <text evidence="4">The sequence shown here is derived from an EMBL/GenBank/DDBJ whole genome shotgun (WGS) entry which is preliminary data.</text>
</comment>
<dbReference type="PANTHER" id="PTHR10996:SF178">
    <property type="entry name" value="2-HYDROXYACID DEHYDROGENASE YGL185C-RELATED"/>
    <property type="match status" value="1"/>
</dbReference>
<dbReference type="RefSeq" id="WP_146323594.1">
    <property type="nucleotide sequence ID" value="NZ_BAABLR010000014.1"/>
</dbReference>
<evidence type="ECO:0000313" key="4">
    <source>
        <dbReference type="EMBL" id="TWT28509.1"/>
    </source>
</evidence>
<dbReference type="Gene3D" id="3.40.50.720">
    <property type="entry name" value="NAD(P)-binding Rossmann-like Domain"/>
    <property type="match status" value="2"/>
</dbReference>
<dbReference type="PROSITE" id="PS00671">
    <property type="entry name" value="D_2_HYDROXYACID_DH_3"/>
    <property type="match status" value="1"/>
</dbReference>
<organism evidence="4 5">
    <name type="scientific">Corynebacterium canis</name>
    <dbReference type="NCBI Taxonomy" id="679663"/>
    <lineage>
        <taxon>Bacteria</taxon>
        <taxon>Bacillati</taxon>
        <taxon>Actinomycetota</taxon>
        <taxon>Actinomycetes</taxon>
        <taxon>Mycobacteriales</taxon>
        <taxon>Corynebacteriaceae</taxon>
        <taxon>Corynebacterium</taxon>
    </lineage>
</organism>
<sequence length="291" mass="31166">MKVYIGYGSFPQVAAALQAEGAQIVSSLEEADIFVFTQIPRRPFPELPDNIQWVQLPNAGINDLVRAGIVTSDRRWSNASAVYGRQVAESAMALLLALRHAIPAMVRADSWPKDLSIDAVTTQLTGTRTAIVGMGGIGRALAEMLPTFDSEVVPLGREDRLIDVAGEVDQVVLACPLTPETERMVDAQVLAAMKPTALLINVARGEVVDTDALVAALDAGEIAGAGLDVTAPEPLPDGHPLWGRNNVVITPHTANTMHTMDGLLAPVVVENYRRFIAGERMLTEVDPGRGY</sequence>
<dbReference type="Proteomes" id="UP000320791">
    <property type="component" value="Unassembled WGS sequence"/>
</dbReference>
<reference evidence="4 5" key="1">
    <citation type="submission" date="2019-08" db="EMBL/GenBank/DDBJ databases">
        <authorList>
            <person name="Lei W."/>
        </authorList>
    </citation>
    <scope>NUCLEOTIDE SEQUENCE [LARGE SCALE GENOMIC DNA]</scope>
    <source>
        <strain evidence="4 5">CCUG 58627</strain>
    </source>
</reference>
<dbReference type="InterPro" id="IPR006140">
    <property type="entry name" value="D-isomer_DH_NAD-bd"/>
</dbReference>
<dbReference type="SUPFAM" id="SSF51735">
    <property type="entry name" value="NAD(P)-binding Rossmann-fold domains"/>
    <property type="match status" value="1"/>
</dbReference>
<evidence type="ECO:0000259" key="3">
    <source>
        <dbReference type="Pfam" id="PF02826"/>
    </source>
</evidence>
<name>A0A5C5URX1_9CORY</name>
<dbReference type="EMBL" id="VOHM01000004">
    <property type="protein sequence ID" value="TWT28509.1"/>
    <property type="molecule type" value="Genomic_DNA"/>
</dbReference>